<dbReference type="InterPro" id="IPR001610">
    <property type="entry name" value="PAC"/>
</dbReference>
<dbReference type="InterPro" id="IPR036890">
    <property type="entry name" value="HATPase_C_sf"/>
</dbReference>
<evidence type="ECO:0000256" key="1">
    <source>
        <dbReference type="ARBA" id="ARBA00000085"/>
    </source>
</evidence>
<keyword evidence="4" id="KW-0808">Transferase</keyword>
<dbReference type="Proteomes" id="UP000295375">
    <property type="component" value="Unassembled WGS sequence"/>
</dbReference>
<dbReference type="GO" id="GO:0000156">
    <property type="term" value="F:phosphorelay response regulator activity"/>
    <property type="evidence" value="ECO:0007669"/>
    <property type="project" value="TreeGrafter"/>
</dbReference>
<dbReference type="NCBIfam" id="TIGR00229">
    <property type="entry name" value="sensory_box"/>
    <property type="match status" value="1"/>
</dbReference>
<keyword evidence="5" id="KW-0418">Kinase</keyword>
<dbReference type="SUPFAM" id="SSF55874">
    <property type="entry name" value="ATPase domain of HSP90 chaperone/DNA topoisomerase II/histidine kinase"/>
    <property type="match status" value="1"/>
</dbReference>
<feature type="transmembrane region" description="Helical" evidence="7">
    <location>
        <begin position="12"/>
        <end position="32"/>
    </location>
</feature>
<dbReference type="InterPro" id="IPR004358">
    <property type="entry name" value="Sig_transdc_His_kin-like_C"/>
</dbReference>
<dbReference type="SMART" id="SM00091">
    <property type="entry name" value="PAS"/>
    <property type="match status" value="1"/>
</dbReference>
<evidence type="ECO:0000259" key="9">
    <source>
        <dbReference type="PROSITE" id="PS50112"/>
    </source>
</evidence>
<evidence type="ECO:0000256" key="6">
    <source>
        <dbReference type="ARBA" id="ARBA00023136"/>
    </source>
</evidence>
<evidence type="ECO:0000256" key="4">
    <source>
        <dbReference type="ARBA" id="ARBA00022679"/>
    </source>
</evidence>
<feature type="domain" description="Histidine kinase" evidence="8">
    <location>
        <begin position="558"/>
        <end position="774"/>
    </location>
</feature>
<dbReference type="RefSeq" id="WP_133588689.1">
    <property type="nucleotide sequence ID" value="NZ_CP037953.1"/>
</dbReference>
<dbReference type="PANTHER" id="PTHR42878">
    <property type="entry name" value="TWO-COMPONENT HISTIDINE KINASE"/>
    <property type="match status" value="1"/>
</dbReference>
<dbReference type="InterPro" id="IPR013655">
    <property type="entry name" value="PAS_fold_3"/>
</dbReference>
<dbReference type="GO" id="GO:0030295">
    <property type="term" value="F:protein kinase activator activity"/>
    <property type="evidence" value="ECO:0007669"/>
    <property type="project" value="TreeGrafter"/>
</dbReference>
<keyword evidence="6 7" id="KW-0472">Membrane</keyword>
<dbReference type="InterPro" id="IPR003661">
    <property type="entry name" value="HisK_dim/P_dom"/>
</dbReference>
<dbReference type="GO" id="GO:0000155">
    <property type="term" value="F:phosphorelay sensor kinase activity"/>
    <property type="evidence" value="ECO:0007669"/>
    <property type="project" value="InterPro"/>
</dbReference>
<dbReference type="InterPro" id="IPR035965">
    <property type="entry name" value="PAS-like_dom_sf"/>
</dbReference>
<keyword evidence="7" id="KW-0812">Transmembrane</keyword>
<dbReference type="Pfam" id="PF08447">
    <property type="entry name" value="PAS_3"/>
    <property type="match status" value="1"/>
</dbReference>
<proteinExistence type="predicted"/>
<sequence length="791" mass="88739">MDSAPAYRPPVPLFLPALTAVLALTVLFVFGVREQQQLTGSSVERIVGQREQIAQIVAEAIEADLRAAESSVRRFAHDLSVNLEAPVEVPDAVFEQHFQALPDGSVRSRRDRFDPNTEAGVWIPRYVSLDSRLREFFVRAKTITELYGRGAHGQVFVDTWILPAVSGIVIHWPEEPEFVFQATADFDYRDTEWMTGAMPEQNPHRHVFWTKLAYDPVPKVWMLSAVAPLYWRGEWFGSVGHDVPLAKVLARTDLLRQQPGSQFVLITADDVVAASDVHADAIQASGGVLKVSELPNPLWQQAIAQARMDAPNATHTRLVLADHVAFVSRIREQNWLLVNLMPLQPITERIEHSFLNLRNIAVGTLLLELLIATGVLAWSHRLSQQYFANLNQMQQKLAVSEAHYRTLVANIPGMVYRCSNDADWTMSFVSTAAIELTGYPAEDFIGNQVRSYASVIYPADREQVDSSVQQALARKQPFVLEYRIVHRDGEIRWVLEHGRAVTVDNEVQALEGVILDISPLKQAEAKLHELNFSLEEQVNMRTTELRMAIKDLETFNYAVSHDLRAPLRHCTSYLSMIKDELAGHESADLQEWIKRCEQAVLRMNEMIGGMLALAQLGREALKPSKVDLSALVQELISELPDSVRSTISFDIGPLPVVQADHVLLRQVFHNVLDNAVKYSTGKERPVIHIHERSSESQNSEYVIEIRDNGIGFDANYSDKLFLLFHRLHRSSDFPGTGVGLALSAKILSLHGGRIWAQSELGKGASFFVALPRVAKARHKDEQKSSPATNDQ</sequence>
<dbReference type="InterPro" id="IPR005467">
    <property type="entry name" value="His_kinase_dom"/>
</dbReference>
<dbReference type="EMBL" id="SNYM01000003">
    <property type="protein sequence ID" value="TDQ49938.1"/>
    <property type="molecule type" value="Genomic_DNA"/>
</dbReference>
<dbReference type="AlphaFoldDB" id="A0A4R6URK5"/>
<comment type="catalytic activity">
    <reaction evidence="1">
        <text>ATP + protein L-histidine = ADP + protein N-phospho-L-histidine.</text>
        <dbReference type="EC" id="2.7.13.3"/>
    </reaction>
</comment>
<dbReference type="PROSITE" id="PS50113">
    <property type="entry name" value="PAC"/>
    <property type="match status" value="1"/>
</dbReference>
<feature type="transmembrane region" description="Helical" evidence="7">
    <location>
        <begin position="359"/>
        <end position="378"/>
    </location>
</feature>
<dbReference type="InterPro" id="IPR000700">
    <property type="entry name" value="PAS-assoc_C"/>
</dbReference>
<dbReference type="Pfam" id="PF00512">
    <property type="entry name" value="HisKA"/>
    <property type="match status" value="1"/>
</dbReference>
<dbReference type="SUPFAM" id="SSF47384">
    <property type="entry name" value="Homodimeric domain of signal transducing histidine kinase"/>
    <property type="match status" value="1"/>
</dbReference>
<dbReference type="OrthoDB" id="344644at2"/>
<dbReference type="PRINTS" id="PR00344">
    <property type="entry name" value="BCTRLSENSOR"/>
</dbReference>
<dbReference type="InterPro" id="IPR000014">
    <property type="entry name" value="PAS"/>
</dbReference>
<evidence type="ECO:0000259" key="10">
    <source>
        <dbReference type="PROSITE" id="PS50113"/>
    </source>
</evidence>
<keyword evidence="3" id="KW-0597">Phosphoprotein</keyword>
<dbReference type="PROSITE" id="PS50109">
    <property type="entry name" value="HIS_KIN"/>
    <property type="match status" value="1"/>
</dbReference>
<dbReference type="PROSITE" id="PS50112">
    <property type="entry name" value="PAS"/>
    <property type="match status" value="1"/>
</dbReference>
<evidence type="ECO:0000256" key="7">
    <source>
        <dbReference type="SAM" id="Phobius"/>
    </source>
</evidence>
<accession>A0A4R6URK5</accession>
<dbReference type="EC" id="2.7.13.3" evidence="2"/>
<dbReference type="CDD" id="cd00082">
    <property type="entry name" value="HisKA"/>
    <property type="match status" value="1"/>
</dbReference>
<dbReference type="GO" id="GO:0007234">
    <property type="term" value="P:osmosensory signaling via phosphorelay pathway"/>
    <property type="evidence" value="ECO:0007669"/>
    <property type="project" value="TreeGrafter"/>
</dbReference>
<reference evidence="11 12" key="1">
    <citation type="submission" date="2019-03" db="EMBL/GenBank/DDBJ databases">
        <title>Genomic Encyclopedia of Type Strains, Phase IV (KMG-IV): sequencing the most valuable type-strain genomes for metagenomic binning, comparative biology and taxonomic classification.</title>
        <authorList>
            <person name="Goeker M."/>
        </authorList>
    </citation>
    <scope>NUCLEOTIDE SEQUENCE [LARGE SCALE GENOMIC DNA]</scope>
    <source>
        <strain evidence="11 12">DSM 103792</strain>
    </source>
</reference>
<dbReference type="CDD" id="cd00130">
    <property type="entry name" value="PAS"/>
    <property type="match status" value="1"/>
</dbReference>
<dbReference type="Gene3D" id="1.10.287.130">
    <property type="match status" value="1"/>
</dbReference>
<dbReference type="PANTHER" id="PTHR42878:SF15">
    <property type="entry name" value="BACTERIOPHYTOCHROME"/>
    <property type="match status" value="1"/>
</dbReference>
<dbReference type="SMART" id="SM00388">
    <property type="entry name" value="HisKA"/>
    <property type="match status" value="1"/>
</dbReference>
<dbReference type="Gene3D" id="3.30.565.10">
    <property type="entry name" value="Histidine kinase-like ATPase, C-terminal domain"/>
    <property type="match status" value="1"/>
</dbReference>
<dbReference type="SMART" id="SM00086">
    <property type="entry name" value="PAC"/>
    <property type="match status" value="1"/>
</dbReference>
<evidence type="ECO:0000256" key="2">
    <source>
        <dbReference type="ARBA" id="ARBA00012438"/>
    </source>
</evidence>
<dbReference type="InterPro" id="IPR003594">
    <property type="entry name" value="HATPase_dom"/>
</dbReference>
<keyword evidence="7" id="KW-1133">Transmembrane helix</keyword>
<dbReference type="FunFam" id="3.30.565.10:FF:000006">
    <property type="entry name" value="Sensor histidine kinase WalK"/>
    <property type="match status" value="1"/>
</dbReference>
<dbReference type="SMART" id="SM00387">
    <property type="entry name" value="HATPase_c"/>
    <property type="match status" value="1"/>
</dbReference>
<dbReference type="Gene3D" id="3.30.450.20">
    <property type="entry name" value="PAS domain"/>
    <property type="match status" value="2"/>
</dbReference>
<dbReference type="SUPFAM" id="SSF55785">
    <property type="entry name" value="PYP-like sensor domain (PAS domain)"/>
    <property type="match status" value="1"/>
</dbReference>
<feature type="domain" description="PAC" evidence="10">
    <location>
        <begin position="478"/>
        <end position="529"/>
    </location>
</feature>
<evidence type="ECO:0000313" key="11">
    <source>
        <dbReference type="EMBL" id="TDQ49938.1"/>
    </source>
</evidence>
<evidence type="ECO:0000313" key="12">
    <source>
        <dbReference type="Proteomes" id="UP000295375"/>
    </source>
</evidence>
<protein>
    <recommendedName>
        <fullName evidence="2">histidine kinase</fullName>
        <ecNumber evidence="2">2.7.13.3</ecNumber>
    </recommendedName>
</protein>
<gene>
    <name evidence="11" type="ORF">EV696_103313</name>
</gene>
<evidence type="ECO:0000259" key="8">
    <source>
        <dbReference type="PROSITE" id="PS50109"/>
    </source>
</evidence>
<feature type="domain" description="PAS" evidence="9">
    <location>
        <begin position="400"/>
        <end position="475"/>
    </location>
</feature>
<dbReference type="InterPro" id="IPR050351">
    <property type="entry name" value="BphY/WalK/GraS-like"/>
</dbReference>
<dbReference type="GO" id="GO:0005886">
    <property type="term" value="C:plasma membrane"/>
    <property type="evidence" value="ECO:0007669"/>
    <property type="project" value="UniProtKB-ARBA"/>
</dbReference>
<evidence type="ECO:0000256" key="3">
    <source>
        <dbReference type="ARBA" id="ARBA00022553"/>
    </source>
</evidence>
<comment type="caution">
    <text evidence="11">The sequence shown here is derived from an EMBL/GenBank/DDBJ whole genome shotgun (WGS) entry which is preliminary data.</text>
</comment>
<dbReference type="InterPro" id="IPR036097">
    <property type="entry name" value="HisK_dim/P_sf"/>
</dbReference>
<organism evidence="11 12">
    <name type="scientific">Permianibacter aggregans</name>
    <dbReference type="NCBI Taxonomy" id="1510150"/>
    <lineage>
        <taxon>Bacteria</taxon>
        <taxon>Pseudomonadati</taxon>
        <taxon>Pseudomonadota</taxon>
        <taxon>Gammaproteobacteria</taxon>
        <taxon>Pseudomonadales</taxon>
        <taxon>Pseudomonadaceae</taxon>
        <taxon>Permianibacter</taxon>
    </lineage>
</organism>
<name>A0A4R6URK5_9GAMM</name>
<keyword evidence="12" id="KW-1185">Reference proteome</keyword>
<dbReference type="Pfam" id="PF02518">
    <property type="entry name" value="HATPase_c"/>
    <property type="match status" value="1"/>
</dbReference>
<evidence type="ECO:0000256" key="5">
    <source>
        <dbReference type="ARBA" id="ARBA00022777"/>
    </source>
</evidence>